<organism evidence="2 3">
    <name type="scientific">Brooklawnia propionicigenes</name>
    <dbReference type="NCBI Taxonomy" id="3041175"/>
    <lineage>
        <taxon>Bacteria</taxon>
        <taxon>Bacillati</taxon>
        <taxon>Actinomycetota</taxon>
        <taxon>Actinomycetes</taxon>
        <taxon>Propionibacteriales</taxon>
        <taxon>Propionibacteriaceae</taxon>
        <taxon>Brooklawnia</taxon>
    </lineage>
</organism>
<dbReference type="InterPro" id="IPR000760">
    <property type="entry name" value="Inositol_monophosphatase-like"/>
</dbReference>
<dbReference type="PANTHER" id="PTHR20854">
    <property type="entry name" value="INOSITOL MONOPHOSPHATASE"/>
    <property type="match status" value="1"/>
</dbReference>
<dbReference type="AlphaFoldDB" id="A0AAN0K7V2"/>
<dbReference type="RefSeq" id="WP_286265693.1">
    <property type="nucleotide sequence ID" value="NZ_AP028056.1"/>
</dbReference>
<dbReference type="SUPFAM" id="SSF56655">
    <property type="entry name" value="Carbohydrate phosphatase"/>
    <property type="match status" value="1"/>
</dbReference>
<evidence type="ECO:0000256" key="1">
    <source>
        <dbReference type="PIRSR" id="PIRSR600760-2"/>
    </source>
</evidence>
<evidence type="ECO:0000313" key="2">
    <source>
        <dbReference type="EMBL" id="BEH03302.1"/>
    </source>
</evidence>
<keyword evidence="1" id="KW-0479">Metal-binding</keyword>
<reference evidence="2" key="1">
    <citation type="journal article" date="2024" name="Int. J. Syst. Evol. Microbiol.">
        <title>Brooklawnia propionicigenes sp. nov., a facultatively anaerobic, propionate-producing bacterium isolated from a methanogenic reactor treating waste from cattle farms.</title>
        <authorList>
            <person name="Akita Y."/>
            <person name="Ueki A."/>
            <person name="Tonouchi A."/>
            <person name="Sugawara Y."/>
            <person name="Honma S."/>
            <person name="Kaku N."/>
            <person name="Ueki K."/>
        </authorList>
    </citation>
    <scope>NUCLEOTIDE SEQUENCE</scope>
    <source>
        <strain evidence="2">SH051</strain>
    </source>
</reference>
<feature type="binding site" evidence="1">
    <location>
        <position position="208"/>
    </location>
    <ligand>
        <name>Mg(2+)</name>
        <dbReference type="ChEBI" id="CHEBI:18420"/>
        <label>1</label>
        <note>catalytic</note>
    </ligand>
</feature>
<dbReference type="Gene3D" id="3.30.540.10">
    <property type="entry name" value="Fructose-1,6-Bisphosphatase, subunit A, domain 1"/>
    <property type="match status" value="1"/>
</dbReference>
<sequence length="263" mass="28374">MVDTHDDILELMVEVADRVIRPGFRALSGNDIDEKSPGDYVTVADRESEKLLTAALLARNPGCLVVGEEASYADPSIREGLGVADLAYTVDPVDGTGNFVKGSPDYAVMIAEIRRSEVTRSWIWQPEAGRAYVAERGAGVTCNGEPMTRVEAHRPARAGGASRVWQCFDSADGFAEPVGSNFCAGFDYPQLLRGEADFFVYRRPMPWDHLPGLLMVRELGGATVQVDGRGYGPGSQRVQAICASTDAGLADDVAGRWDPPEAH</sequence>
<dbReference type="EMBL" id="AP028056">
    <property type="protein sequence ID" value="BEH03302.1"/>
    <property type="molecule type" value="Genomic_DNA"/>
</dbReference>
<dbReference type="Proteomes" id="UP001431656">
    <property type="component" value="Chromosome"/>
</dbReference>
<dbReference type="GO" id="GO:0008934">
    <property type="term" value="F:inositol monophosphate 1-phosphatase activity"/>
    <property type="evidence" value="ECO:0007669"/>
    <property type="project" value="TreeGrafter"/>
</dbReference>
<feature type="binding site" evidence="1">
    <location>
        <position position="68"/>
    </location>
    <ligand>
        <name>Mg(2+)</name>
        <dbReference type="ChEBI" id="CHEBI:18420"/>
        <label>1</label>
        <note>catalytic</note>
    </ligand>
</feature>
<protein>
    <submittedName>
        <fullName evidence="2">Inositol monophosphatase family protein</fullName>
    </submittedName>
</protein>
<feature type="binding site" evidence="1">
    <location>
        <position position="94"/>
    </location>
    <ligand>
        <name>Mg(2+)</name>
        <dbReference type="ChEBI" id="CHEBI:18420"/>
        <label>1</label>
        <note>catalytic</note>
    </ligand>
</feature>
<proteinExistence type="predicted"/>
<gene>
    <name evidence="2" type="ORF">brsh051_25830</name>
</gene>
<evidence type="ECO:0000313" key="3">
    <source>
        <dbReference type="Proteomes" id="UP001431656"/>
    </source>
</evidence>
<dbReference type="Gene3D" id="3.40.190.80">
    <property type="match status" value="1"/>
</dbReference>
<name>A0AAN0K7V2_9ACTN</name>
<keyword evidence="3" id="KW-1185">Reference proteome</keyword>
<dbReference type="GO" id="GO:0046872">
    <property type="term" value="F:metal ion binding"/>
    <property type="evidence" value="ECO:0007669"/>
    <property type="project" value="UniProtKB-KW"/>
</dbReference>
<comment type="cofactor">
    <cofactor evidence="1">
        <name>Mg(2+)</name>
        <dbReference type="ChEBI" id="CHEBI:18420"/>
    </cofactor>
</comment>
<dbReference type="PANTHER" id="PTHR20854:SF4">
    <property type="entry name" value="INOSITOL-1-MONOPHOSPHATASE-RELATED"/>
    <property type="match status" value="1"/>
</dbReference>
<dbReference type="PRINTS" id="PR00377">
    <property type="entry name" value="IMPHPHTASES"/>
</dbReference>
<dbReference type="KEGG" id="broo:brsh051_25830"/>
<dbReference type="GO" id="GO:0006020">
    <property type="term" value="P:inositol metabolic process"/>
    <property type="evidence" value="ECO:0007669"/>
    <property type="project" value="TreeGrafter"/>
</dbReference>
<keyword evidence="1" id="KW-0460">Magnesium</keyword>
<dbReference type="GO" id="GO:0007165">
    <property type="term" value="P:signal transduction"/>
    <property type="evidence" value="ECO:0007669"/>
    <property type="project" value="TreeGrafter"/>
</dbReference>
<dbReference type="Pfam" id="PF00459">
    <property type="entry name" value="Inositol_P"/>
    <property type="match status" value="1"/>
</dbReference>
<accession>A0AAN0K7V2</accession>
<dbReference type="CDD" id="cd01637">
    <property type="entry name" value="IMPase_like"/>
    <property type="match status" value="1"/>
</dbReference>
<feature type="binding site" evidence="1">
    <location>
        <position position="91"/>
    </location>
    <ligand>
        <name>Mg(2+)</name>
        <dbReference type="ChEBI" id="CHEBI:18420"/>
        <label>1</label>
        <note>catalytic</note>
    </ligand>
</feature>